<protein>
    <recommendedName>
        <fullName evidence="3">Nucleotidyltransferase</fullName>
    </recommendedName>
</protein>
<dbReference type="SUPFAM" id="SSF81301">
    <property type="entry name" value="Nucleotidyltransferase"/>
    <property type="match status" value="1"/>
</dbReference>
<dbReference type="InterPro" id="IPR043519">
    <property type="entry name" value="NT_sf"/>
</dbReference>
<accession>A0A0B6WXN8</accession>
<dbReference type="STRING" id="454194.PYK22_01499"/>
<name>A0A0B6WXN8_9BACT</name>
<evidence type="ECO:0000313" key="2">
    <source>
        <dbReference type="Proteomes" id="UP000031518"/>
    </source>
</evidence>
<evidence type="ECO:0000313" key="1">
    <source>
        <dbReference type="EMBL" id="CDM65497.1"/>
    </source>
</evidence>
<organism evidence="1 2">
    <name type="scientific">Pyrinomonas methylaliphatogenes</name>
    <dbReference type="NCBI Taxonomy" id="454194"/>
    <lineage>
        <taxon>Bacteria</taxon>
        <taxon>Pseudomonadati</taxon>
        <taxon>Acidobacteriota</taxon>
        <taxon>Blastocatellia</taxon>
        <taxon>Blastocatellales</taxon>
        <taxon>Pyrinomonadaceae</taxon>
        <taxon>Pyrinomonas</taxon>
    </lineage>
</organism>
<proteinExistence type="predicted"/>
<dbReference type="Proteomes" id="UP000031518">
    <property type="component" value="Unassembled WGS sequence"/>
</dbReference>
<gene>
    <name evidence="1" type="ORF">PYK22_01499</name>
</gene>
<sequence>MQSIQLEPLERIARALEAVGISYMIIGGQAVLFYGEPRLTKDIDITLAANVDDLARVLTAVELANLHPLVDPQEFVAQLWCCLAKIAQAACGSI</sequence>
<evidence type="ECO:0008006" key="3">
    <source>
        <dbReference type="Google" id="ProtNLM"/>
    </source>
</evidence>
<reference evidence="1 2" key="2">
    <citation type="submission" date="2015-01" db="EMBL/GenBank/DDBJ databases">
        <title>Complete genome sequence of Pyrinomonas methylaliphatogenes type strain K22T.</title>
        <authorList>
            <person name="Lee K.C.Y."/>
            <person name="Power J.F."/>
            <person name="Dunfield P.F."/>
            <person name="Morgan X.C."/>
            <person name="Huttenhower C."/>
            <person name="Stott M.B."/>
        </authorList>
    </citation>
    <scope>NUCLEOTIDE SEQUENCE [LARGE SCALE GENOMIC DNA]</scope>
    <source>
        <strain evidence="1 2">K22</strain>
    </source>
</reference>
<reference evidence="1 2" key="1">
    <citation type="submission" date="2013-12" db="EMBL/GenBank/DDBJ databases">
        <authorList>
            <person name="Stott M."/>
        </authorList>
    </citation>
    <scope>NUCLEOTIDE SEQUENCE [LARGE SCALE GENOMIC DNA]</scope>
    <source>
        <strain evidence="1 2">K22</strain>
    </source>
</reference>
<keyword evidence="2" id="KW-1185">Reference proteome</keyword>
<dbReference type="Gene3D" id="3.30.460.40">
    <property type="match status" value="1"/>
</dbReference>
<dbReference type="AlphaFoldDB" id="A0A0B6WXN8"/>
<dbReference type="EMBL" id="CBXV010000005">
    <property type="protein sequence ID" value="CDM65497.1"/>
    <property type="molecule type" value="Genomic_DNA"/>
</dbReference>